<evidence type="ECO:0000256" key="2">
    <source>
        <dbReference type="SAM" id="Phobius"/>
    </source>
</evidence>
<dbReference type="EMBL" id="MN739852">
    <property type="protein sequence ID" value="QHT74599.1"/>
    <property type="molecule type" value="Genomic_DNA"/>
</dbReference>
<feature type="transmembrane region" description="Helical" evidence="2">
    <location>
        <begin position="29"/>
        <end position="47"/>
    </location>
</feature>
<reference evidence="3" key="1">
    <citation type="journal article" date="2020" name="Nature">
        <title>Giant virus diversity and host interactions through global metagenomics.</title>
        <authorList>
            <person name="Schulz F."/>
            <person name="Roux S."/>
            <person name="Paez-Espino D."/>
            <person name="Jungbluth S."/>
            <person name="Walsh D.A."/>
            <person name="Denef V.J."/>
            <person name="McMahon K.D."/>
            <person name="Konstantinidis K.T."/>
            <person name="Eloe-Fadrosh E.A."/>
            <person name="Kyrpides N.C."/>
            <person name="Woyke T."/>
        </authorList>
    </citation>
    <scope>NUCLEOTIDE SEQUENCE</scope>
    <source>
        <strain evidence="3">GVMAG-M-3300023179-59</strain>
    </source>
</reference>
<sequence>MNWILSVYVALLFFILTPGVLVRLPPKSGLMTVAAFHALVFALIWTFTHKLVWKFSAGKEGNAPMTPTHTPMDEKDKKKQ</sequence>
<evidence type="ECO:0000256" key="1">
    <source>
        <dbReference type="SAM" id="MobiDB-lite"/>
    </source>
</evidence>
<evidence type="ECO:0000313" key="3">
    <source>
        <dbReference type="EMBL" id="QHT74599.1"/>
    </source>
</evidence>
<keyword evidence="2" id="KW-0812">Transmembrane</keyword>
<keyword evidence="2" id="KW-0472">Membrane</keyword>
<name>A0A6C0H2C1_9ZZZZ</name>
<feature type="region of interest" description="Disordered" evidence="1">
    <location>
        <begin position="59"/>
        <end position="80"/>
    </location>
</feature>
<accession>A0A6C0H2C1</accession>
<organism evidence="3">
    <name type="scientific">viral metagenome</name>
    <dbReference type="NCBI Taxonomy" id="1070528"/>
    <lineage>
        <taxon>unclassified sequences</taxon>
        <taxon>metagenomes</taxon>
        <taxon>organismal metagenomes</taxon>
    </lineage>
</organism>
<feature type="compositionally biased region" description="Basic and acidic residues" evidence="1">
    <location>
        <begin position="71"/>
        <end position="80"/>
    </location>
</feature>
<dbReference type="AlphaFoldDB" id="A0A6C0H2C1"/>
<protein>
    <submittedName>
        <fullName evidence="3">Uncharacterized protein</fullName>
    </submittedName>
</protein>
<proteinExistence type="predicted"/>
<keyword evidence="2" id="KW-1133">Transmembrane helix</keyword>